<dbReference type="Proteomes" id="UP000292027">
    <property type="component" value="Unassembled WGS sequence"/>
</dbReference>
<evidence type="ECO:0000256" key="1">
    <source>
        <dbReference type="SAM" id="MobiDB-lite"/>
    </source>
</evidence>
<comment type="caution">
    <text evidence="3">The sequence shown here is derived from an EMBL/GenBank/DDBJ whole genome shotgun (WGS) entry which is preliminary data.</text>
</comment>
<feature type="transmembrane region" description="Helical" evidence="2">
    <location>
        <begin position="38"/>
        <end position="61"/>
    </location>
</feature>
<keyword evidence="2" id="KW-0812">Transmembrane</keyword>
<dbReference type="OrthoDB" id="3830980at2"/>
<keyword evidence="4" id="KW-1185">Reference proteome</keyword>
<sequence>MAVLGIVLIALAVLFGLGVSVSSTASTNLEVFGVDFGVSVPTVFFLGALTGAALIVGLWLLKKGLGRGYRRRKEMRELRAQATSTPSDTVGGEITEGDATKPALETTADTPADERLAAEQELAPDPSDTKQPH</sequence>
<evidence type="ECO:0000256" key="2">
    <source>
        <dbReference type="SAM" id="Phobius"/>
    </source>
</evidence>
<protein>
    <recommendedName>
        <fullName evidence="5">LapA family protein</fullName>
    </recommendedName>
</protein>
<feature type="region of interest" description="Disordered" evidence="1">
    <location>
        <begin position="76"/>
        <end position="133"/>
    </location>
</feature>
<accession>A0A4Q7WTZ7</accession>
<name>A0A4Q7WTZ7_9ACTN</name>
<dbReference type="EMBL" id="SHKR01000013">
    <property type="protein sequence ID" value="RZU13760.1"/>
    <property type="molecule type" value="Genomic_DNA"/>
</dbReference>
<keyword evidence="2" id="KW-0472">Membrane</keyword>
<keyword evidence="2" id="KW-1133">Transmembrane helix</keyword>
<organism evidence="3 4">
    <name type="scientific">Kribbella rubisoli</name>
    <dbReference type="NCBI Taxonomy" id="3075929"/>
    <lineage>
        <taxon>Bacteria</taxon>
        <taxon>Bacillati</taxon>
        <taxon>Actinomycetota</taxon>
        <taxon>Actinomycetes</taxon>
        <taxon>Propionibacteriales</taxon>
        <taxon>Kribbellaceae</taxon>
        <taxon>Kribbella</taxon>
    </lineage>
</organism>
<dbReference type="RefSeq" id="WP_130445983.1">
    <property type="nucleotide sequence ID" value="NZ_SHKR01000013.1"/>
</dbReference>
<gene>
    <name evidence="3" type="ORF">EV645_4613</name>
</gene>
<reference evidence="3 4" key="1">
    <citation type="journal article" date="2015" name="Stand. Genomic Sci.">
        <title>Genomic Encyclopedia of Bacterial and Archaeal Type Strains, Phase III: the genomes of soil and plant-associated and newly described type strains.</title>
        <authorList>
            <person name="Whitman W.B."/>
            <person name="Woyke T."/>
            <person name="Klenk H.P."/>
            <person name="Zhou Y."/>
            <person name="Lilburn T.G."/>
            <person name="Beck B.J."/>
            <person name="De Vos P."/>
            <person name="Vandamme P."/>
            <person name="Eisen J.A."/>
            <person name="Garrity G."/>
            <person name="Hugenholtz P."/>
            <person name="Kyrpides N.C."/>
        </authorList>
    </citation>
    <scope>NUCLEOTIDE SEQUENCE [LARGE SCALE GENOMIC DNA]</scope>
    <source>
        <strain evidence="3 4">VKM Ac-2540</strain>
    </source>
</reference>
<evidence type="ECO:0000313" key="4">
    <source>
        <dbReference type="Proteomes" id="UP000292027"/>
    </source>
</evidence>
<evidence type="ECO:0000313" key="3">
    <source>
        <dbReference type="EMBL" id="RZU13760.1"/>
    </source>
</evidence>
<proteinExistence type="predicted"/>
<evidence type="ECO:0008006" key="5">
    <source>
        <dbReference type="Google" id="ProtNLM"/>
    </source>
</evidence>
<dbReference type="AlphaFoldDB" id="A0A4Q7WTZ7"/>